<dbReference type="CDD" id="cd00657">
    <property type="entry name" value="Ferritin_like"/>
    <property type="match status" value="1"/>
</dbReference>
<dbReference type="SUPFAM" id="SSF47240">
    <property type="entry name" value="Ferritin-like"/>
    <property type="match status" value="1"/>
</dbReference>
<dbReference type="InterPro" id="IPR011197">
    <property type="entry name" value="UCP012318"/>
</dbReference>
<dbReference type="EMBL" id="LKHV02000001">
    <property type="protein sequence ID" value="MCS5708774.1"/>
    <property type="molecule type" value="Genomic_DNA"/>
</dbReference>
<dbReference type="STRING" id="437022.CC99x_02377"/>
<dbReference type="Pfam" id="PF04305">
    <property type="entry name" value="DUF455"/>
    <property type="match status" value="1"/>
</dbReference>
<dbReference type="Proteomes" id="UP000051494">
    <property type="component" value="Unassembled WGS sequence"/>
</dbReference>
<dbReference type="PANTHER" id="PTHR42782">
    <property type="entry name" value="SI:CH73-314G15.3"/>
    <property type="match status" value="1"/>
</dbReference>
<proteinExistence type="predicted"/>
<evidence type="ECO:0000313" key="2">
    <source>
        <dbReference type="EMBL" id="MCS5708774.1"/>
    </source>
</evidence>
<dbReference type="AlphaFoldDB" id="A0A0Q9YLM9"/>
<dbReference type="EMBL" id="LKHV01000017">
    <property type="protein sequence ID" value="KRG17409.1"/>
    <property type="molecule type" value="Genomic_DNA"/>
</dbReference>
<sequence length="270" mass="31048">MNLNSLFDRANHVLALQDPEEKIYCIRELYNAFLFEQITFQRSHSFCINEVGFPSNLSWVNPNALKARRVGSSQGRASMIHAVCHIEFNAINLALDALCRFETMPEQYYVDWLGVAAEEAYHFHLLNQHLANMGYAYGDFSVHDGLWQMAIDTSYDVLARMACVPRLLEARGLDVAPFMAEKLEKSGDKIGASILKIIFHDEKNHVQIGNHWYHFLCKERQLDALQTFKVLVQKHAADYLRGPYNIAARMQAGFFADELDYIEGYRFESL</sequence>
<dbReference type="PANTHER" id="PTHR42782:SF4">
    <property type="entry name" value="DUF455 DOMAIN-CONTAINING PROTEIN"/>
    <property type="match status" value="1"/>
</dbReference>
<reference evidence="2" key="2">
    <citation type="journal article" date="2016" name="Genome Announc.">
        <title>Draft Genome Sequences of Two Novel Amoeba-Resistant Intranuclear Bacteria, 'Candidatus Berkiella cookevillensis' and 'Candidatus Berkiella aquae'.</title>
        <authorList>
            <person name="Mehari Y.T."/>
            <person name="Arivett B.A."/>
            <person name="Farone A.L."/>
            <person name="Gunderson J.H."/>
            <person name="Farone M.B."/>
        </authorList>
    </citation>
    <scope>NUCLEOTIDE SEQUENCE</scope>
    <source>
        <strain evidence="2">CC99</strain>
    </source>
</reference>
<organism evidence="1">
    <name type="scientific">Candidatus Berkiella cookevillensis</name>
    <dbReference type="NCBI Taxonomy" id="437022"/>
    <lineage>
        <taxon>Bacteria</taxon>
        <taxon>Pseudomonadati</taxon>
        <taxon>Pseudomonadota</taxon>
        <taxon>Gammaproteobacteria</taxon>
        <taxon>Candidatus Berkiellales</taxon>
        <taxon>Candidatus Berkiellaceae</taxon>
        <taxon>Candidatus Berkiella</taxon>
    </lineage>
</organism>
<name>A0A0Q9YLM9_9GAMM</name>
<reference evidence="1" key="1">
    <citation type="submission" date="2015-09" db="EMBL/GenBank/DDBJ databases">
        <title>Draft Genome Sequences of Two Novel Amoeba-resistant Intranuclear Bacteria, Candidatus Berkiella cookevillensis and Candidatus Berkiella aquae.</title>
        <authorList>
            <person name="Mehari Y.T."/>
            <person name="Arivett B.A."/>
            <person name="Farone A.L."/>
            <person name="Gunderson J.H."/>
            <person name="Farone M.B."/>
        </authorList>
    </citation>
    <scope>NUCLEOTIDE SEQUENCE [LARGE SCALE GENOMIC DNA]</scope>
    <source>
        <strain evidence="1">CC99</strain>
    </source>
</reference>
<accession>A0A0Q9YLM9</accession>
<protein>
    <submittedName>
        <fullName evidence="2">Ferritin-like domain-containing protein</fullName>
    </submittedName>
</protein>
<dbReference type="PIRSF" id="PIRSF012318">
    <property type="entry name" value="UCP012318"/>
    <property type="match status" value="1"/>
</dbReference>
<dbReference type="PATRIC" id="fig|1590042.3.peg.2435"/>
<dbReference type="InterPro" id="IPR009078">
    <property type="entry name" value="Ferritin-like_SF"/>
</dbReference>
<evidence type="ECO:0000313" key="3">
    <source>
        <dbReference type="Proteomes" id="UP000051494"/>
    </source>
</evidence>
<gene>
    <name evidence="2" type="ORF">CC99x_007635</name>
    <name evidence="1" type="ORF">CC99x_02377</name>
</gene>
<dbReference type="RefSeq" id="WP_057625467.1">
    <property type="nucleotide sequence ID" value="NZ_LKHV02000001.1"/>
</dbReference>
<dbReference type="InterPro" id="IPR007402">
    <property type="entry name" value="DUF455"/>
</dbReference>
<reference evidence="2" key="3">
    <citation type="submission" date="2021-06" db="EMBL/GenBank/DDBJ databases">
        <title>Genomic Description and Analysis of Intracellular Bacteria, Candidatus Berkiella cookevillensis and Candidatus Berkiella aquae.</title>
        <authorList>
            <person name="Kidane D.T."/>
            <person name="Mehari Y.T."/>
            <person name="Rice F.C."/>
            <person name="Arivett B.A."/>
            <person name="Farone A.L."/>
            <person name="Berk S.G."/>
            <person name="Farone M.B."/>
        </authorList>
    </citation>
    <scope>NUCLEOTIDE SEQUENCE</scope>
    <source>
        <strain evidence="2">CC99</strain>
    </source>
</reference>
<keyword evidence="3" id="KW-1185">Reference proteome</keyword>
<evidence type="ECO:0000313" key="1">
    <source>
        <dbReference type="EMBL" id="KRG17409.1"/>
    </source>
</evidence>
<comment type="caution">
    <text evidence="1">The sequence shown here is derived from an EMBL/GenBank/DDBJ whole genome shotgun (WGS) entry which is preliminary data.</text>
</comment>
<dbReference type="OrthoDB" id="9778629at2"/>